<feature type="binding site" evidence="8">
    <location>
        <position position="175"/>
    </location>
    <ligand>
        <name>S-adenosyl-L-methionine</name>
        <dbReference type="ChEBI" id="CHEBI:59789"/>
    </ligand>
</feature>
<keyword evidence="4 6" id="KW-0408">Iron</keyword>
<keyword evidence="11" id="KW-1185">Reference proteome</keyword>
<feature type="binding site" evidence="6 7">
    <location>
        <position position="64"/>
    </location>
    <ligand>
        <name>[4Fe-4S] cluster</name>
        <dbReference type="ChEBI" id="CHEBI:49883"/>
        <note>4Fe-4S-S-AdoMet</note>
    </ligand>
</feature>
<dbReference type="PIRSF" id="PIRSF004762">
    <property type="entry name" value="CHP00423"/>
    <property type="match status" value="1"/>
</dbReference>
<dbReference type="SFLD" id="SFLDS00029">
    <property type="entry name" value="Radical_SAM"/>
    <property type="match status" value="1"/>
</dbReference>
<keyword evidence="2 6" id="KW-0949">S-adenosyl-L-methionine</keyword>
<evidence type="ECO:0000256" key="3">
    <source>
        <dbReference type="ARBA" id="ARBA00022723"/>
    </source>
</evidence>
<keyword evidence="5 6" id="KW-0411">Iron-sulfur</keyword>
<dbReference type="NCBIfam" id="TIGR00423">
    <property type="entry name" value="CofH family radical SAM protein"/>
    <property type="match status" value="1"/>
</dbReference>
<dbReference type="EMBL" id="CP046457">
    <property type="protein sequence ID" value="QGT99313.1"/>
    <property type="molecule type" value="Genomic_DNA"/>
</dbReference>
<dbReference type="GO" id="GO:0044689">
    <property type="term" value="F:7,8-didemethyl-8-hydroxy-5-deazariboflavin synthase activity"/>
    <property type="evidence" value="ECO:0007669"/>
    <property type="project" value="TreeGrafter"/>
</dbReference>
<dbReference type="InterPro" id="IPR022431">
    <property type="entry name" value="Cyclic_DHFL_synthase_mqnC"/>
</dbReference>
<dbReference type="GO" id="GO:0046992">
    <property type="term" value="F:oxidoreductase activity, acting on X-H and Y-H to form an X-Y bond"/>
    <property type="evidence" value="ECO:0007669"/>
    <property type="project" value="UniProtKB-UniRule"/>
</dbReference>
<dbReference type="GO" id="GO:0016765">
    <property type="term" value="F:transferase activity, transferring alkyl or aryl (other than methyl) groups"/>
    <property type="evidence" value="ECO:0007669"/>
    <property type="project" value="InterPro"/>
</dbReference>
<dbReference type="Gene3D" id="3.20.20.70">
    <property type="entry name" value="Aldolase class I"/>
    <property type="match status" value="1"/>
</dbReference>
<reference evidence="11" key="1">
    <citation type="journal article" date="2019" name="Microbiology">
        <title>Complete Genome Sequence of an Uncultured Bacterium of the Candidate Phylum Bipolaricaulota.</title>
        <authorList>
            <person name="Kadnikov V.V."/>
            <person name="Mardanov A.V."/>
            <person name="Beletsky A.V."/>
            <person name="Frank Y.A."/>
            <person name="Karnachuk O.V."/>
            <person name="Ravin N.V."/>
        </authorList>
    </citation>
    <scope>NUCLEOTIDE SEQUENCE [LARGE SCALE GENOMIC DNA]</scope>
</reference>
<dbReference type="OrthoDB" id="9802027at2"/>
<dbReference type="Proteomes" id="UP000426444">
    <property type="component" value="Chromosome"/>
</dbReference>
<evidence type="ECO:0000256" key="6">
    <source>
        <dbReference type="HAMAP-Rule" id="MF_00992"/>
    </source>
</evidence>
<keyword evidence="1 6" id="KW-0004">4Fe-4S</keyword>
<comment type="catalytic activity">
    <reaction evidence="6">
        <text>dehypoxanthine futalosine + S-adenosyl-L-methionine = cyclic dehypoxanthinylfutalosinate + 5'-deoxyadenosine + L-methionine + H(+)</text>
        <dbReference type="Rhea" id="RHEA:33083"/>
        <dbReference type="ChEBI" id="CHEBI:15378"/>
        <dbReference type="ChEBI" id="CHEBI:17319"/>
        <dbReference type="ChEBI" id="CHEBI:57844"/>
        <dbReference type="ChEBI" id="CHEBI:58864"/>
        <dbReference type="ChEBI" id="CHEBI:59789"/>
        <dbReference type="ChEBI" id="CHEBI:64270"/>
        <dbReference type="EC" id="1.21.98.1"/>
    </reaction>
</comment>
<comment type="function">
    <text evidence="6">Radical SAM enzyme that catalyzes the cyclization of dehypoxanthine futalosine (DHFL) into cyclic dehypoxanthine futalosine (CDHFL), a step in the biosynthesis of menaquinone (MK, vitamin K2).</text>
</comment>
<dbReference type="InterPro" id="IPR020050">
    <property type="entry name" value="FO_synthase_su2"/>
</dbReference>
<evidence type="ECO:0000256" key="1">
    <source>
        <dbReference type="ARBA" id="ARBA00022485"/>
    </source>
</evidence>
<dbReference type="KEGG" id="salq:SYNTR_0720"/>
<dbReference type="Pfam" id="PF04055">
    <property type="entry name" value="Radical_SAM"/>
    <property type="match status" value="1"/>
</dbReference>
<dbReference type="PANTHER" id="PTHR43076:SF1">
    <property type="entry name" value="LIPOYL SYNTHASE 2"/>
    <property type="match status" value="1"/>
</dbReference>
<proteinExistence type="inferred from homology"/>
<dbReference type="InterPro" id="IPR058240">
    <property type="entry name" value="rSAM_sf"/>
</dbReference>
<dbReference type="HAMAP" id="MF_00992">
    <property type="entry name" value="MqnC"/>
    <property type="match status" value="1"/>
</dbReference>
<comment type="similarity">
    <text evidence="6">Belongs to the radical SAM superfamily. MqnC family.</text>
</comment>
<evidence type="ECO:0000256" key="5">
    <source>
        <dbReference type="ARBA" id="ARBA00023014"/>
    </source>
</evidence>
<dbReference type="GO" id="GO:0005506">
    <property type="term" value="F:iron ion binding"/>
    <property type="evidence" value="ECO:0007669"/>
    <property type="project" value="UniProtKB-UniRule"/>
</dbReference>
<dbReference type="CDD" id="cd01335">
    <property type="entry name" value="Radical_SAM"/>
    <property type="match status" value="1"/>
</dbReference>
<evidence type="ECO:0000256" key="8">
    <source>
        <dbReference type="PIRSR" id="PIRSR004762-2"/>
    </source>
</evidence>
<dbReference type="GO" id="GO:0051539">
    <property type="term" value="F:4 iron, 4 sulfur cluster binding"/>
    <property type="evidence" value="ECO:0007669"/>
    <property type="project" value="UniProtKB-KW"/>
</dbReference>
<dbReference type="EC" id="1.21.98.1" evidence="6"/>
<organism evidence="10 11">
    <name type="scientific">Candidatus Syntrophocurvum alkaliphilum</name>
    <dbReference type="NCBI Taxonomy" id="2293317"/>
    <lineage>
        <taxon>Bacteria</taxon>
        <taxon>Bacillati</taxon>
        <taxon>Bacillota</taxon>
        <taxon>Clostridia</taxon>
        <taxon>Eubacteriales</taxon>
        <taxon>Syntrophomonadaceae</taxon>
        <taxon>Candidatus Syntrophocurvum</taxon>
    </lineage>
</organism>
<dbReference type="NCBIfam" id="TIGR03699">
    <property type="entry name" value="menaquin_MqnC"/>
    <property type="match status" value="1"/>
</dbReference>
<feature type="domain" description="Radical SAM core" evidence="9">
    <location>
        <begin position="50"/>
        <end position="279"/>
    </location>
</feature>
<dbReference type="PANTHER" id="PTHR43076">
    <property type="entry name" value="FO SYNTHASE (COFH)"/>
    <property type="match status" value="1"/>
</dbReference>
<evidence type="ECO:0000259" key="9">
    <source>
        <dbReference type="PROSITE" id="PS51918"/>
    </source>
</evidence>
<sequence>MKTSNILNEVIKGKKINKDEFLYLYKYGDLLEIAQAANKVRDSLVFKDKITFVVDRNINYTNICSCRCKFCAFYCDKSDSSAYVIEKNELFAKIEEAIELGASQLMIQGGLNDNLKIDYFEDMFKSIKSKFDITIHSLSAPEIFYIANISNLTINETLQRLKKAGLDSLPGGGAEILHDEIRNKISPNKINTNEWLDVMKKAHHLGMKSTATMMIGSVENIHHRLYHLEKIRQLQEETGGFRAFIVWTYQPGNNDLRGSKVTSIEYLRFLALSRLYLNNITHIQGSWVTQGKKIGQLSIHFGADDLGSIMIEENVVRSAGVAYKMDKQEMIELIKATGKVPAIRDTEYKIKQLF</sequence>
<feature type="binding site" evidence="8">
    <location>
        <position position="308"/>
    </location>
    <ligand>
        <name>(3R)-3-methyl-D-ornithine</name>
        <dbReference type="ChEBI" id="CHEBI:64642"/>
    </ligand>
</feature>
<evidence type="ECO:0000256" key="2">
    <source>
        <dbReference type="ARBA" id="ARBA00022691"/>
    </source>
</evidence>
<feature type="binding site" evidence="6 7">
    <location>
        <position position="71"/>
    </location>
    <ligand>
        <name>[4Fe-4S] cluster</name>
        <dbReference type="ChEBI" id="CHEBI:49883"/>
        <note>4Fe-4S-S-AdoMet</note>
    </ligand>
</feature>
<dbReference type="SFLD" id="SFLDF00343">
    <property type="entry name" value="aminofutalosine_synthase_(mqnE"/>
    <property type="match status" value="1"/>
</dbReference>
<dbReference type="GO" id="GO:0009234">
    <property type="term" value="P:menaquinone biosynthetic process"/>
    <property type="evidence" value="ECO:0007669"/>
    <property type="project" value="UniProtKB-UniRule"/>
</dbReference>
<dbReference type="UniPathway" id="UPA00079"/>
<accession>A0A6I6DG10</accession>
<dbReference type="InterPro" id="IPR007197">
    <property type="entry name" value="rSAM"/>
</dbReference>
<feature type="binding site" evidence="8">
    <location>
        <position position="286"/>
    </location>
    <ligand>
        <name>(3R)-3-methyl-D-ornithine</name>
        <dbReference type="ChEBI" id="CHEBI:64642"/>
    </ligand>
</feature>
<keyword evidence="3 6" id="KW-0479">Metal-binding</keyword>
<dbReference type="SUPFAM" id="SSF102114">
    <property type="entry name" value="Radical SAM enzymes"/>
    <property type="match status" value="1"/>
</dbReference>
<evidence type="ECO:0000256" key="7">
    <source>
        <dbReference type="PIRSR" id="PIRSR004762-1"/>
    </source>
</evidence>
<dbReference type="SFLD" id="SFLDF00342">
    <property type="entry name" value="cyclic_dehypoxanthine_futalosi"/>
    <property type="match status" value="1"/>
</dbReference>
<name>A0A6I6DG10_9FIRM</name>
<evidence type="ECO:0000256" key="4">
    <source>
        <dbReference type="ARBA" id="ARBA00023004"/>
    </source>
</evidence>
<feature type="binding site" evidence="8">
    <location>
        <position position="70"/>
    </location>
    <ligand>
        <name>S-adenosyl-L-methionine</name>
        <dbReference type="ChEBI" id="CHEBI:59789"/>
    </ligand>
</feature>
<dbReference type="Pfam" id="PF19288">
    <property type="entry name" value="CofH_C"/>
    <property type="match status" value="1"/>
</dbReference>
<comment type="cofactor">
    <cofactor evidence="6 7">
        <name>[4Fe-4S] cluster</name>
        <dbReference type="ChEBI" id="CHEBI:49883"/>
    </cofactor>
    <text evidence="6 7">Binds 1 [4Fe-4S] cluster. The cluster is coordinated with 3 cysteines and an exchangeable S-adenosyl-L-methionine.</text>
</comment>
<dbReference type="InterPro" id="IPR034405">
    <property type="entry name" value="F420"/>
</dbReference>
<dbReference type="AlphaFoldDB" id="A0A6I6DG10"/>
<protein>
    <recommendedName>
        <fullName evidence="6">Cyclic dehypoxanthine futalosine synthase</fullName>
        <shortName evidence="6">Cyclic DHFL synthase</shortName>
        <ecNumber evidence="6">1.21.98.1</ecNumber>
    </recommendedName>
    <alternativeName>
        <fullName evidence="6">Dehypoxanthine futalosine cyclase</fullName>
        <shortName evidence="6">DHFL cyclase</shortName>
    </alternativeName>
    <alternativeName>
        <fullName evidence="6">Menaquinone biosynthetic enzyme MqnC</fullName>
    </alternativeName>
</protein>
<keyword evidence="6 10" id="KW-0560">Oxidoreductase</keyword>
<dbReference type="InterPro" id="IPR045567">
    <property type="entry name" value="CofH/MnqC-like_C"/>
</dbReference>
<dbReference type="SFLD" id="SFLDG01389">
    <property type="entry name" value="menaquinone_synthsis_involved"/>
    <property type="match status" value="1"/>
</dbReference>
<comment type="pathway">
    <text evidence="6">Quinol/quinone metabolism; menaquinone biosynthesis.</text>
</comment>
<feature type="binding site" evidence="8">
    <location>
        <position position="139"/>
    </location>
    <ligand>
        <name>(3R)-3-methyl-D-ornithine</name>
        <dbReference type="ChEBI" id="CHEBI:64642"/>
    </ligand>
</feature>
<dbReference type="SFLD" id="SFLDG01064">
    <property type="entry name" value="F420__menaquinone_cofactor_bio"/>
    <property type="match status" value="1"/>
</dbReference>
<gene>
    <name evidence="6" type="primary">mqnC</name>
    <name evidence="10" type="ORF">SYNTR_0720</name>
</gene>
<dbReference type="PROSITE" id="PS51918">
    <property type="entry name" value="RADICAL_SAM"/>
    <property type="match status" value="1"/>
</dbReference>
<evidence type="ECO:0000313" key="11">
    <source>
        <dbReference type="Proteomes" id="UP000426444"/>
    </source>
</evidence>
<feature type="binding site" evidence="6 7">
    <location>
        <position position="68"/>
    </location>
    <ligand>
        <name>[4Fe-4S] cluster</name>
        <dbReference type="ChEBI" id="CHEBI:49883"/>
        <note>4Fe-4S-S-AdoMet</note>
    </ligand>
</feature>
<evidence type="ECO:0000313" key="10">
    <source>
        <dbReference type="EMBL" id="QGT99313.1"/>
    </source>
</evidence>
<keyword evidence="6" id="KW-0474">Menaquinone biosynthesis</keyword>
<dbReference type="InterPro" id="IPR013785">
    <property type="entry name" value="Aldolase_TIM"/>
</dbReference>